<evidence type="ECO:0000259" key="2">
    <source>
        <dbReference type="PROSITE" id="PS50174"/>
    </source>
</evidence>
<reference evidence="3 4" key="1">
    <citation type="journal article" date="2012" name="Science">
        <title>The Paleozoic origin of enzymatic lignin decomposition reconstructed from 31 fungal genomes.</title>
        <authorList>
            <person name="Floudas D."/>
            <person name="Binder M."/>
            <person name="Riley R."/>
            <person name="Barry K."/>
            <person name="Blanchette R.A."/>
            <person name="Henrissat B."/>
            <person name="Martinez A.T."/>
            <person name="Otillar R."/>
            <person name="Spatafora J.W."/>
            <person name="Yadav J.S."/>
            <person name="Aerts A."/>
            <person name="Benoit I."/>
            <person name="Boyd A."/>
            <person name="Carlson A."/>
            <person name="Copeland A."/>
            <person name="Coutinho P.M."/>
            <person name="de Vries R.P."/>
            <person name="Ferreira P."/>
            <person name="Findley K."/>
            <person name="Foster B."/>
            <person name="Gaskell J."/>
            <person name="Glotzer D."/>
            <person name="Gorecki P."/>
            <person name="Heitman J."/>
            <person name="Hesse C."/>
            <person name="Hori C."/>
            <person name="Igarashi K."/>
            <person name="Jurgens J.A."/>
            <person name="Kallen N."/>
            <person name="Kersten P."/>
            <person name="Kohler A."/>
            <person name="Kuees U."/>
            <person name="Kumar T.K.A."/>
            <person name="Kuo A."/>
            <person name="LaButti K."/>
            <person name="Larrondo L.F."/>
            <person name="Lindquist E."/>
            <person name="Ling A."/>
            <person name="Lombard V."/>
            <person name="Lucas S."/>
            <person name="Lundell T."/>
            <person name="Martin R."/>
            <person name="McLaughlin D.J."/>
            <person name="Morgenstern I."/>
            <person name="Morin E."/>
            <person name="Murat C."/>
            <person name="Nagy L.G."/>
            <person name="Nolan M."/>
            <person name="Ohm R.A."/>
            <person name="Patyshakuliyeva A."/>
            <person name="Rokas A."/>
            <person name="Ruiz-Duenas F.J."/>
            <person name="Sabat G."/>
            <person name="Salamov A."/>
            <person name="Samejima M."/>
            <person name="Schmutz J."/>
            <person name="Slot J.C."/>
            <person name="St John F."/>
            <person name="Stenlid J."/>
            <person name="Sun H."/>
            <person name="Sun S."/>
            <person name="Syed K."/>
            <person name="Tsang A."/>
            <person name="Wiebenga A."/>
            <person name="Young D."/>
            <person name="Pisabarro A."/>
            <person name="Eastwood D.C."/>
            <person name="Martin F."/>
            <person name="Cullen D."/>
            <person name="Grigoriev I.V."/>
            <person name="Hibbett D.S."/>
        </authorList>
    </citation>
    <scope>NUCLEOTIDE SEQUENCE [LARGE SCALE GENOMIC DNA]</scope>
    <source>
        <strain evidence="3 4">DJM-731 SS1</strain>
    </source>
</reference>
<evidence type="ECO:0000313" key="3">
    <source>
        <dbReference type="EMBL" id="EJU03681.1"/>
    </source>
</evidence>
<dbReference type="GO" id="GO:0006397">
    <property type="term" value="P:mRNA processing"/>
    <property type="evidence" value="ECO:0007669"/>
    <property type="project" value="InterPro"/>
</dbReference>
<dbReference type="EMBL" id="JH795859">
    <property type="protein sequence ID" value="EJU03681.1"/>
    <property type="molecule type" value="Genomic_DNA"/>
</dbReference>
<feature type="region of interest" description="Disordered" evidence="1">
    <location>
        <begin position="528"/>
        <end position="547"/>
    </location>
</feature>
<dbReference type="RefSeq" id="XP_040630575.1">
    <property type="nucleotide sequence ID" value="XM_040777188.1"/>
</dbReference>
<feature type="domain" description="G-patch" evidence="2">
    <location>
        <begin position="151"/>
        <end position="171"/>
    </location>
</feature>
<dbReference type="GeneID" id="63692250"/>
<evidence type="ECO:0000256" key="1">
    <source>
        <dbReference type="SAM" id="MobiDB-lite"/>
    </source>
</evidence>
<dbReference type="HOGENOM" id="CLU_008613_3_1_1"/>
<dbReference type="GO" id="GO:0003723">
    <property type="term" value="F:RNA binding"/>
    <property type="evidence" value="ECO:0007669"/>
    <property type="project" value="TreeGrafter"/>
</dbReference>
<dbReference type="PANTHER" id="PTHR13384">
    <property type="entry name" value="G PATCH DOMAIN-CONTAINING PROTEIN 1"/>
    <property type="match status" value="1"/>
</dbReference>
<feature type="compositionally biased region" description="Basic and acidic residues" evidence="1">
    <location>
        <begin position="796"/>
        <end position="824"/>
    </location>
</feature>
<keyword evidence="4" id="KW-1185">Reference proteome</keyword>
<feature type="compositionally biased region" description="Basic and acidic residues" evidence="1">
    <location>
        <begin position="753"/>
        <end position="767"/>
    </location>
</feature>
<proteinExistence type="predicted"/>
<feature type="region of interest" description="Disordered" evidence="1">
    <location>
        <begin position="226"/>
        <end position="260"/>
    </location>
</feature>
<dbReference type="PROSITE" id="PS50174">
    <property type="entry name" value="G_PATCH"/>
    <property type="match status" value="1"/>
</dbReference>
<dbReference type="Pfam" id="PF26093">
    <property type="entry name" value="HTH_TGH"/>
    <property type="match status" value="1"/>
</dbReference>
<feature type="compositionally biased region" description="Basic and acidic residues" evidence="1">
    <location>
        <begin position="865"/>
        <end position="874"/>
    </location>
</feature>
<dbReference type="InterPro" id="IPR000467">
    <property type="entry name" value="G_patch_dom"/>
</dbReference>
<feature type="compositionally biased region" description="Basic and acidic residues" evidence="1">
    <location>
        <begin position="231"/>
        <end position="245"/>
    </location>
</feature>
<dbReference type="Pfam" id="PF01585">
    <property type="entry name" value="G-patch"/>
    <property type="match status" value="1"/>
</dbReference>
<dbReference type="InterPro" id="IPR011666">
    <property type="entry name" value="DUF1604"/>
</dbReference>
<sequence>MTSRLKRKLDNMGVDMSHGTENFCMIGTPLPSLDKADKNEFVPVWKQDVRDEKGRRRLHGAFTGGFSAGYFNTVGSKEGWTPSTFVSSRASRANAPRTQRPEDFMDEEDLEEMRADQQLVDTTHTEGMHFAGEGSVSDDKAIWNALVPSVQDSPGAKLLQKMGWRSGQGIGPRITYAKRRAQDRLAGINVGGDEEMDEEAGKHLYAPRDTPVEVYRAKEDSFGLGYMPGEGLREKSSAKRKREEEGPNISSGFGLGALNDADEDDLDVYEGARRATDKRRHAFSMDEDEDQRVLLGSQQDSSFRRPGQVTGKPPQVQEYFPDGQPVLPGFMPAGSQLTEDAWFAPPQVPENWQADPTRVWEANGSVKVLVPPPKGKDGRPTQLKAEERGAILGEAPLAPRSVFDFMSKEAKERLQKARDSVKTHPAEVKREPSPPPEVKMEIPNLDSTTAAAALRGYQPFTADAVKQRRYTAYLQMQLSGSEPPPELSPLPGQNMDSFNKEVEDYAKAARIFKPVIGAMASRFTSSSTVEVDTKPREGLHAPDQGEYLEQQEEETKLEVKETPKQHAARMGMFGPLTRETSVWQPAKLLCKRFGVRDPYPTGATLEDKAAVASSWTAAEASAAASQVLAVAAVSTKPISEKENVPAKKDISNVGLGEDDDQGRNILTYEKPGMDIFKAIFASDDEDSDEEEETAPPVPAQKMSESQPLEQLVNQSAAPTVMPQASSSAAYEPSSVDTSNALDITSFKPTFVPKSDRNKEEENGDKSARKGKKDKKKKEQRTLISFDAEEGITVKTMPDEDRSKKRKREEKEKSKDRDRHKEKEERRKRRRAEEEEDGMWVEKPPPEIAVTTAAAKEVTPEAGAESVRKRASDFF</sequence>
<dbReference type="STRING" id="1858805.M5G0B7"/>
<evidence type="ECO:0000313" key="4">
    <source>
        <dbReference type="Proteomes" id="UP000030653"/>
    </source>
</evidence>
<feature type="compositionally biased region" description="Acidic residues" evidence="1">
    <location>
        <begin position="682"/>
        <end position="693"/>
    </location>
</feature>
<accession>M5G0B7</accession>
<dbReference type="GO" id="GO:0005634">
    <property type="term" value="C:nucleus"/>
    <property type="evidence" value="ECO:0007669"/>
    <property type="project" value="TreeGrafter"/>
</dbReference>
<feature type="compositionally biased region" description="Basic and acidic residues" evidence="1">
    <location>
        <begin position="417"/>
        <end position="432"/>
    </location>
</feature>
<feature type="compositionally biased region" description="Basic residues" evidence="1">
    <location>
        <begin position="768"/>
        <end position="778"/>
    </location>
</feature>
<organism evidence="3 4">
    <name type="scientific">Dacryopinax primogenitus (strain DJM 731)</name>
    <name type="common">Brown rot fungus</name>
    <dbReference type="NCBI Taxonomy" id="1858805"/>
    <lineage>
        <taxon>Eukaryota</taxon>
        <taxon>Fungi</taxon>
        <taxon>Dikarya</taxon>
        <taxon>Basidiomycota</taxon>
        <taxon>Agaricomycotina</taxon>
        <taxon>Dacrymycetes</taxon>
        <taxon>Dacrymycetales</taxon>
        <taxon>Dacrymycetaceae</taxon>
        <taxon>Dacryopinax</taxon>
    </lineage>
</organism>
<feature type="compositionally biased region" description="Polar residues" evidence="1">
    <location>
        <begin position="702"/>
        <end position="742"/>
    </location>
</feature>
<dbReference type="OrthoDB" id="20507at2759"/>
<gene>
    <name evidence="3" type="ORF">DACRYDRAFT_93964</name>
</gene>
<dbReference type="AlphaFoldDB" id="M5G0B7"/>
<feature type="compositionally biased region" description="Basic and acidic residues" evidence="1">
    <location>
        <begin position="531"/>
        <end position="540"/>
    </location>
</feature>
<name>M5G0B7_DACPD</name>
<feature type="region of interest" description="Disordered" evidence="1">
    <location>
        <begin position="417"/>
        <end position="438"/>
    </location>
</feature>
<dbReference type="Pfam" id="PF07713">
    <property type="entry name" value="DUF1604"/>
    <property type="match status" value="1"/>
</dbReference>
<feature type="region of interest" description="Disordered" evidence="1">
    <location>
        <begin position="681"/>
        <end position="874"/>
    </location>
</feature>
<dbReference type="PANTHER" id="PTHR13384:SF19">
    <property type="entry name" value="G PATCH DOMAIN-CONTAINING PROTEIN 1"/>
    <property type="match status" value="1"/>
</dbReference>
<dbReference type="Proteomes" id="UP000030653">
    <property type="component" value="Unassembled WGS sequence"/>
</dbReference>
<dbReference type="OMA" id="QLWQQHA"/>
<protein>
    <submittedName>
        <fullName evidence="3">DUF1604-domain-containing protein</fullName>
    </submittedName>
</protein>